<sequence length="127" mass="13470">MKKLMKVALLGITLLTVPSVTYAATYLSAFSLSLPGANTSVSTGLGQTKETSGANGQILVTVSKQKFDARQTDEQGNSGDWRRQISKGDTAGLPGNSNQLKGDKMKLTISSNWNATTDSKNGSWKSN</sequence>
<evidence type="ECO:0000313" key="4">
    <source>
        <dbReference type="Proteomes" id="UP000813384"/>
    </source>
</evidence>
<accession>A0A9E3ZVU9</accession>
<comment type="caution">
    <text evidence="3">The sequence shown here is derived from an EMBL/GenBank/DDBJ whole genome shotgun (WGS) entry which is preliminary data.</text>
</comment>
<name>A0A9E3ZVU9_9ENTE</name>
<proteinExistence type="predicted"/>
<reference evidence="3" key="1">
    <citation type="journal article" date="2021" name="PeerJ">
        <title>Extensive microbial diversity within the chicken gut microbiome revealed by metagenomics and culture.</title>
        <authorList>
            <person name="Gilroy R."/>
            <person name="Ravi A."/>
            <person name="Getino M."/>
            <person name="Pursley I."/>
            <person name="Horton D.L."/>
            <person name="Alikhan N.F."/>
            <person name="Baker D."/>
            <person name="Gharbi K."/>
            <person name="Hall N."/>
            <person name="Watson M."/>
            <person name="Adriaenssens E.M."/>
            <person name="Foster-Nyarko E."/>
            <person name="Jarju S."/>
            <person name="Secka A."/>
            <person name="Antonio M."/>
            <person name="Oren A."/>
            <person name="Chaudhuri R.R."/>
            <person name="La Ragione R."/>
            <person name="Hildebrand F."/>
            <person name="Pallen M.J."/>
        </authorList>
    </citation>
    <scope>NUCLEOTIDE SEQUENCE</scope>
    <source>
        <strain evidence="3">150</strain>
    </source>
</reference>
<dbReference type="Proteomes" id="UP000813384">
    <property type="component" value="Unassembled WGS sequence"/>
</dbReference>
<dbReference type="AlphaFoldDB" id="A0A9E3ZVU9"/>
<evidence type="ECO:0008006" key="5">
    <source>
        <dbReference type="Google" id="ProtNLM"/>
    </source>
</evidence>
<evidence type="ECO:0000256" key="2">
    <source>
        <dbReference type="SAM" id="SignalP"/>
    </source>
</evidence>
<dbReference type="EMBL" id="JAJJVO010000131">
    <property type="protein sequence ID" value="MCC9274404.1"/>
    <property type="molecule type" value="Genomic_DNA"/>
</dbReference>
<gene>
    <name evidence="3" type="ORF">K8V42_08965</name>
</gene>
<feature type="signal peptide" evidence="2">
    <location>
        <begin position="1"/>
        <end position="23"/>
    </location>
</feature>
<feature type="region of interest" description="Disordered" evidence="1">
    <location>
        <begin position="66"/>
        <end position="105"/>
    </location>
</feature>
<evidence type="ECO:0000256" key="1">
    <source>
        <dbReference type="SAM" id="MobiDB-lite"/>
    </source>
</evidence>
<reference evidence="3" key="2">
    <citation type="submission" date="2021-11" db="EMBL/GenBank/DDBJ databases">
        <authorList>
            <person name="Gilroy R."/>
        </authorList>
    </citation>
    <scope>NUCLEOTIDE SEQUENCE</scope>
    <source>
        <strain evidence="3">150</strain>
    </source>
</reference>
<organism evidence="3 4">
    <name type="scientific">Enterococcus aquimarinus</name>
    <dbReference type="NCBI Taxonomy" id="328396"/>
    <lineage>
        <taxon>Bacteria</taxon>
        <taxon>Bacillati</taxon>
        <taxon>Bacillota</taxon>
        <taxon>Bacilli</taxon>
        <taxon>Lactobacillales</taxon>
        <taxon>Enterococcaceae</taxon>
        <taxon>Enterococcus</taxon>
    </lineage>
</organism>
<keyword evidence="2" id="KW-0732">Signal</keyword>
<feature type="chain" id="PRO_5039150802" description="WxL domain-containing protein" evidence="2">
    <location>
        <begin position="24"/>
        <end position="127"/>
    </location>
</feature>
<protein>
    <recommendedName>
        <fullName evidence="5">WxL domain-containing protein</fullName>
    </recommendedName>
</protein>
<evidence type="ECO:0000313" key="3">
    <source>
        <dbReference type="EMBL" id="MCC9274404.1"/>
    </source>
</evidence>